<dbReference type="Pfam" id="PF07730">
    <property type="entry name" value="HisKA_3"/>
    <property type="match status" value="1"/>
</dbReference>
<keyword evidence="10" id="KW-0902">Two-component regulatory system</keyword>
<dbReference type="Proteomes" id="UP000002247">
    <property type="component" value="Chromosome"/>
</dbReference>
<reference evidence="12 13" key="1">
    <citation type="journal article" date="2010" name="Stand. Genomic Sci.">
        <title>Complete genome sequence of Segniliparus rotundus type strain (CDC 1076).</title>
        <authorList>
            <person name="Sikorski J."/>
            <person name="Lapidus A."/>
            <person name="Copeland A."/>
            <person name="Misra M."/>
            <person name="Glavina Del Rio T."/>
            <person name="Nolan M."/>
            <person name="Lucas S."/>
            <person name="Chen F."/>
            <person name="Tice H."/>
            <person name="Cheng J.F."/>
            <person name="Jando M."/>
            <person name="Schneider S."/>
            <person name="Bruce D."/>
            <person name="Goodwin L."/>
            <person name="Pitluck S."/>
            <person name="Liolios K."/>
            <person name="Mikhailova N."/>
            <person name="Pati A."/>
            <person name="Ivanova N."/>
            <person name="Mavromatis K."/>
            <person name="Chen A."/>
            <person name="Palaniappan K."/>
            <person name="Chertkov O."/>
            <person name="Land M."/>
            <person name="Hauser L."/>
            <person name="Chang Y.J."/>
            <person name="Jeffries C.D."/>
            <person name="Brettin T."/>
            <person name="Detter J.C."/>
            <person name="Han C."/>
            <person name="Rohde M."/>
            <person name="Goker M."/>
            <person name="Bristow J."/>
            <person name="Eisen J.A."/>
            <person name="Markowitz V."/>
            <person name="Hugenholtz P."/>
            <person name="Kyrpides N.C."/>
            <person name="Klenk H.P."/>
        </authorList>
    </citation>
    <scope>NUCLEOTIDE SEQUENCE [LARGE SCALE GENOMIC DNA]</scope>
    <source>
        <strain evidence="13">ATCC BAA-972 / CDC 1076 / CIP 108378 / DSM 44985 / JCM 13578</strain>
    </source>
</reference>
<keyword evidence="3" id="KW-0963">Cytoplasm</keyword>
<keyword evidence="4" id="KW-0597">Phosphoprotein</keyword>
<dbReference type="HOGENOM" id="CLU_034370_1_0_11"/>
<gene>
    <name evidence="12" type="ordered locus">Srot_1713</name>
</gene>
<evidence type="ECO:0000256" key="4">
    <source>
        <dbReference type="ARBA" id="ARBA00022553"/>
    </source>
</evidence>
<dbReference type="Gene3D" id="3.30.450.40">
    <property type="match status" value="2"/>
</dbReference>
<keyword evidence="13" id="KW-1185">Reference proteome</keyword>
<evidence type="ECO:0000256" key="10">
    <source>
        <dbReference type="ARBA" id="ARBA00023012"/>
    </source>
</evidence>
<evidence type="ECO:0000256" key="7">
    <source>
        <dbReference type="ARBA" id="ARBA00022777"/>
    </source>
</evidence>
<comment type="cofactor">
    <cofactor evidence="1">
        <name>Mg(2+)</name>
        <dbReference type="ChEBI" id="CHEBI:18420"/>
    </cofactor>
</comment>
<dbReference type="SUPFAM" id="SSF55874">
    <property type="entry name" value="ATPase domain of HSP90 chaperone/DNA topoisomerase II/histidine kinase"/>
    <property type="match status" value="1"/>
</dbReference>
<comment type="cofactor">
    <cofactor evidence="2">
        <name>heme</name>
        <dbReference type="ChEBI" id="CHEBI:30413"/>
    </cofactor>
</comment>
<dbReference type="GO" id="GO:0020037">
    <property type="term" value="F:heme binding"/>
    <property type="evidence" value="ECO:0007669"/>
    <property type="project" value="UniProtKB-ARBA"/>
</dbReference>
<dbReference type="InterPro" id="IPR003594">
    <property type="entry name" value="HATPase_dom"/>
</dbReference>
<dbReference type="Gene3D" id="3.30.565.10">
    <property type="entry name" value="Histidine kinase-like ATPase, C-terminal domain"/>
    <property type="match status" value="1"/>
</dbReference>
<dbReference type="GO" id="GO:0000287">
    <property type="term" value="F:magnesium ion binding"/>
    <property type="evidence" value="ECO:0007669"/>
    <property type="project" value="UniProtKB-ARBA"/>
</dbReference>
<sequence length="534" mass="57497">METSEGPARARRDALLTTGQSPLIDAVLAVSSGLDLPATLRAIVRAALGLVDCEYGALGVVREDGMLSEFIYEGIDEQTRKQIGDLPLGRGVLGAVIEGHKPLLLSDIKDHPNSVGFPEGHPPMRSFLGTPIIARGMVFGRLYLTEKRGGGMFTDEDERLVLALAAAAGVAVDNARLYEDSRRRRGWLEATKEVTEAILAQTPRREVLRLVAERALSLMQCSFAAVLVVESEAEPFGVAVRRGTAPPGLARLDEARLRAMAQDGKARRFGAGEAAPGAGPVLIAPMRTGQVRLKALLVARAPGAVPFEEEELRLLVSFAEQAAFGLRWSIQQEARRELELLADRERIARDLHDHVIQRLFAIGLGMQGTRRMALQPELPARLDDHIDRLHEVIQDIRATIFELQPDGSGVASLRATLQNILAEISRDSGMRVTSRLSGPLGVVAAPLAQHAEAVAREAVTNAVRHCGGTEILVEVSVADELVIEVSDDGVGIAQQIRRSGLKNLEQRANEAGGSFAVTASPLGGAKLVWRAPLE</sequence>
<dbReference type="CDD" id="cd16917">
    <property type="entry name" value="HATPase_UhpB-NarQ-NarX-like"/>
    <property type="match status" value="1"/>
</dbReference>
<dbReference type="FunFam" id="3.30.450.40:FF:000052">
    <property type="entry name" value="Oxygen sensor histidine kinase response regulator DevS/DosS"/>
    <property type="match status" value="1"/>
</dbReference>
<dbReference type="Pfam" id="PF13185">
    <property type="entry name" value="GAF_2"/>
    <property type="match status" value="1"/>
</dbReference>
<dbReference type="GO" id="GO:0070025">
    <property type="term" value="F:carbon monoxide binding"/>
    <property type="evidence" value="ECO:0007669"/>
    <property type="project" value="UniProtKB-ARBA"/>
</dbReference>
<keyword evidence="9" id="KW-0408">Iron</keyword>
<dbReference type="GO" id="GO:0000155">
    <property type="term" value="F:phosphorelay sensor kinase activity"/>
    <property type="evidence" value="ECO:0007669"/>
    <property type="project" value="InterPro"/>
</dbReference>
<evidence type="ECO:0000256" key="8">
    <source>
        <dbReference type="ARBA" id="ARBA00022842"/>
    </source>
</evidence>
<evidence type="ECO:0000256" key="9">
    <source>
        <dbReference type="ARBA" id="ARBA00023004"/>
    </source>
</evidence>
<dbReference type="InterPro" id="IPR029016">
    <property type="entry name" value="GAF-like_dom_sf"/>
</dbReference>
<dbReference type="InterPro" id="IPR003018">
    <property type="entry name" value="GAF"/>
</dbReference>
<keyword evidence="6" id="KW-0479">Metal-binding</keyword>
<dbReference type="GO" id="GO:0019825">
    <property type="term" value="F:oxygen binding"/>
    <property type="evidence" value="ECO:0007669"/>
    <property type="project" value="UniProtKB-ARBA"/>
</dbReference>
<name>D6Z893_SEGRD</name>
<dbReference type="SMART" id="SM00065">
    <property type="entry name" value="GAF"/>
    <property type="match status" value="2"/>
</dbReference>
<dbReference type="SUPFAM" id="SSF55781">
    <property type="entry name" value="GAF domain-like"/>
    <property type="match status" value="2"/>
</dbReference>
<dbReference type="GO" id="GO:0070026">
    <property type="term" value="F:nitric oxide binding"/>
    <property type="evidence" value="ECO:0007669"/>
    <property type="project" value="UniProtKB-ARBA"/>
</dbReference>
<dbReference type="Gene3D" id="1.20.5.1930">
    <property type="match status" value="1"/>
</dbReference>
<keyword evidence="8" id="KW-0460">Magnesium</keyword>
<protein>
    <submittedName>
        <fullName evidence="12">GAF sensor signal transduction histidine kinase</fullName>
    </submittedName>
</protein>
<keyword evidence="5" id="KW-0808">Transferase</keyword>
<dbReference type="GO" id="GO:0046983">
    <property type="term" value="F:protein dimerization activity"/>
    <property type="evidence" value="ECO:0007669"/>
    <property type="project" value="InterPro"/>
</dbReference>
<evidence type="ECO:0000313" key="13">
    <source>
        <dbReference type="Proteomes" id="UP000002247"/>
    </source>
</evidence>
<dbReference type="eggNOG" id="COG4585">
    <property type="taxonomic scope" value="Bacteria"/>
</dbReference>
<evidence type="ECO:0000256" key="6">
    <source>
        <dbReference type="ARBA" id="ARBA00022723"/>
    </source>
</evidence>
<dbReference type="STRING" id="640132.Srot_1713"/>
<dbReference type="KEGG" id="srt:Srot_1713"/>
<dbReference type="PANTHER" id="PTHR24421:SF56">
    <property type="entry name" value="OXYGEN SENSOR HISTIDINE KINASE RESPONSE REGULATOR DOST"/>
    <property type="match status" value="1"/>
</dbReference>
<dbReference type="InterPro" id="IPR050482">
    <property type="entry name" value="Sensor_HK_TwoCompSys"/>
</dbReference>
<keyword evidence="7 12" id="KW-0418">Kinase</keyword>
<dbReference type="GO" id="GO:0005524">
    <property type="term" value="F:ATP binding"/>
    <property type="evidence" value="ECO:0007669"/>
    <property type="project" value="UniProtKB-ARBA"/>
</dbReference>
<evidence type="ECO:0000256" key="2">
    <source>
        <dbReference type="ARBA" id="ARBA00001971"/>
    </source>
</evidence>
<dbReference type="InterPro" id="IPR011712">
    <property type="entry name" value="Sig_transdc_His_kin_sub3_dim/P"/>
</dbReference>
<dbReference type="GO" id="GO:0016020">
    <property type="term" value="C:membrane"/>
    <property type="evidence" value="ECO:0007669"/>
    <property type="project" value="InterPro"/>
</dbReference>
<dbReference type="Pfam" id="PF13492">
    <property type="entry name" value="GAF_3"/>
    <property type="match status" value="1"/>
</dbReference>
<dbReference type="RefSeq" id="WP_013138626.1">
    <property type="nucleotide sequence ID" value="NC_014168.1"/>
</dbReference>
<accession>D6Z893</accession>
<evidence type="ECO:0000259" key="11">
    <source>
        <dbReference type="SMART" id="SM00065"/>
    </source>
</evidence>
<dbReference type="eggNOG" id="COG2203">
    <property type="taxonomic scope" value="Bacteria"/>
</dbReference>
<dbReference type="InterPro" id="IPR036890">
    <property type="entry name" value="HATPase_C_sf"/>
</dbReference>
<dbReference type="Pfam" id="PF02518">
    <property type="entry name" value="HATPase_c"/>
    <property type="match status" value="1"/>
</dbReference>
<proteinExistence type="predicted"/>
<evidence type="ECO:0000256" key="3">
    <source>
        <dbReference type="ARBA" id="ARBA00022490"/>
    </source>
</evidence>
<dbReference type="EMBL" id="CP001958">
    <property type="protein sequence ID" value="ADG98173.1"/>
    <property type="molecule type" value="Genomic_DNA"/>
</dbReference>
<dbReference type="GO" id="GO:0070483">
    <property type="term" value="P:detection of hypoxia"/>
    <property type="evidence" value="ECO:0007669"/>
    <property type="project" value="UniProtKB-ARBA"/>
</dbReference>
<organism evidence="12 13">
    <name type="scientific">Segniliparus rotundus (strain ATCC BAA-972 / CDC 1076 / CIP 108378 / DSM 44985 / JCM 13578)</name>
    <dbReference type="NCBI Taxonomy" id="640132"/>
    <lineage>
        <taxon>Bacteria</taxon>
        <taxon>Bacillati</taxon>
        <taxon>Actinomycetota</taxon>
        <taxon>Actinomycetes</taxon>
        <taxon>Mycobacteriales</taxon>
        <taxon>Segniliparaceae</taxon>
        <taxon>Segniliparus</taxon>
    </lineage>
</organism>
<evidence type="ECO:0000256" key="1">
    <source>
        <dbReference type="ARBA" id="ARBA00001946"/>
    </source>
</evidence>
<dbReference type="GO" id="GO:0019826">
    <property type="term" value="F:oxygen sensor activity"/>
    <property type="evidence" value="ECO:0007669"/>
    <property type="project" value="UniProtKB-ARBA"/>
</dbReference>
<evidence type="ECO:0000256" key="5">
    <source>
        <dbReference type="ARBA" id="ARBA00022679"/>
    </source>
</evidence>
<dbReference type="PANTHER" id="PTHR24421">
    <property type="entry name" value="NITRATE/NITRITE SENSOR PROTEIN NARX-RELATED"/>
    <property type="match status" value="1"/>
</dbReference>
<dbReference type="AlphaFoldDB" id="D6Z893"/>
<feature type="domain" description="GAF" evidence="11">
    <location>
        <begin position="203"/>
        <end position="336"/>
    </location>
</feature>
<feature type="domain" description="GAF" evidence="11">
    <location>
        <begin position="35"/>
        <end position="182"/>
    </location>
</feature>
<evidence type="ECO:0000313" key="12">
    <source>
        <dbReference type="EMBL" id="ADG98173.1"/>
    </source>
</evidence>